<gene>
    <name evidence="2" type="ORF">Tci_897823</name>
</gene>
<organism evidence="2">
    <name type="scientific">Tanacetum cinerariifolium</name>
    <name type="common">Dalmatian daisy</name>
    <name type="synonym">Chrysanthemum cinerariifolium</name>
    <dbReference type="NCBI Taxonomy" id="118510"/>
    <lineage>
        <taxon>Eukaryota</taxon>
        <taxon>Viridiplantae</taxon>
        <taxon>Streptophyta</taxon>
        <taxon>Embryophyta</taxon>
        <taxon>Tracheophyta</taxon>
        <taxon>Spermatophyta</taxon>
        <taxon>Magnoliopsida</taxon>
        <taxon>eudicotyledons</taxon>
        <taxon>Gunneridae</taxon>
        <taxon>Pentapetalae</taxon>
        <taxon>asterids</taxon>
        <taxon>campanulids</taxon>
        <taxon>Asterales</taxon>
        <taxon>Asteraceae</taxon>
        <taxon>Asteroideae</taxon>
        <taxon>Anthemideae</taxon>
        <taxon>Anthemidinae</taxon>
        <taxon>Tanacetum</taxon>
    </lineage>
</organism>
<comment type="caution">
    <text evidence="2">The sequence shown here is derived from an EMBL/GenBank/DDBJ whole genome shotgun (WGS) entry which is preliminary data.</text>
</comment>
<accession>A0A699V0X0</accession>
<name>A0A699V0X0_TANCI</name>
<feature type="non-terminal residue" evidence="2">
    <location>
        <position position="1"/>
    </location>
</feature>
<evidence type="ECO:0000313" key="2">
    <source>
        <dbReference type="EMBL" id="GFD25854.1"/>
    </source>
</evidence>
<evidence type="ECO:0000256" key="1">
    <source>
        <dbReference type="SAM" id="MobiDB-lite"/>
    </source>
</evidence>
<dbReference type="EMBL" id="BKCJ011363877">
    <property type="protein sequence ID" value="GFD25854.1"/>
    <property type="molecule type" value="Genomic_DNA"/>
</dbReference>
<dbReference type="AlphaFoldDB" id="A0A699V0X0"/>
<feature type="region of interest" description="Disordered" evidence="1">
    <location>
        <begin position="1"/>
        <end position="26"/>
    </location>
</feature>
<reference evidence="2" key="1">
    <citation type="journal article" date="2019" name="Sci. Rep.">
        <title>Draft genome of Tanacetum cinerariifolium, the natural source of mosquito coil.</title>
        <authorList>
            <person name="Yamashiro T."/>
            <person name="Shiraishi A."/>
            <person name="Satake H."/>
            <person name="Nakayama K."/>
        </authorList>
    </citation>
    <scope>NUCLEOTIDE SEQUENCE</scope>
</reference>
<protein>
    <submittedName>
        <fullName evidence="2">Uncharacterized protein</fullName>
    </submittedName>
</protein>
<proteinExistence type="predicted"/>
<sequence length="59" mass="6564">PIDDHPLLQVNSPLVDSGSGPLAPQDRWSREKHIDLVNVIGEPLEIEPRMLIEALKEEG</sequence>